<name>A0A241XKK8_PSEAI</name>
<reference evidence="1 2" key="1">
    <citation type="submission" date="2017-05" db="EMBL/GenBank/DDBJ databases">
        <authorList>
            <person name="Song R."/>
            <person name="Chenine A.L."/>
            <person name="Ruprecht R.M."/>
        </authorList>
    </citation>
    <scope>NUCLEOTIDE SEQUENCE [LARGE SCALE GENOMIC DNA]</scope>
    <source>
        <strain evidence="1 2">S567_C10_BS</strain>
    </source>
</reference>
<protein>
    <submittedName>
        <fullName evidence="1">Uncharacterized protein</fullName>
    </submittedName>
</protein>
<accession>A0A241XKK8</accession>
<sequence length="135" mass="15100">MPNRYLSAIYEEGGRVLPRVDCWGLTIIARSELFGLPMLSDFGAVTRKSIIDFQRSYRAEVERALEECQPFPGAIAAAFRGQACVHVGLVVDVDGRQRVLETNPGSGVSLTPLRTFTDQYSKVIFYRDRNLSEQA</sequence>
<dbReference type="EMBL" id="NFFZ01000016">
    <property type="protein sequence ID" value="OTI57607.1"/>
    <property type="molecule type" value="Genomic_DNA"/>
</dbReference>
<evidence type="ECO:0000313" key="2">
    <source>
        <dbReference type="Proteomes" id="UP000194857"/>
    </source>
</evidence>
<dbReference type="Gene3D" id="3.90.1720.10">
    <property type="entry name" value="endopeptidase domain like (from Nostoc punctiforme)"/>
    <property type="match status" value="1"/>
</dbReference>
<dbReference type="Proteomes" id="UP000194857">
    <property type="component" value="Unassembled WGS sequence"/>
</dbReference>
<evidence type="ECO:0000313" key="1">
    <source>
        <dbReference type="EMBL" id="OTI57607.1"/>
    </source>
</evidence>
<organism evidence="1 2">
    <name type="scientific">Pseudomonas aeruginosa</name>
    <dbReference type="NCBI Taxonomy" id="287"/>
    <lineage>
        <taxon>Bacteria</taxon>
        <taxon>Pseudomonadati</taxon>
        <taxon>Pseudomonadota</taxon>
        <taxon>Gammaproteobacteria</taxon>
        <taxon>Pseudomonadales</taxon>
        <taxon>Pseudomonadaceae</taxon>
        <taxon>Pseudomonas</taxon>
    </lineage>
</organism>
<dbReference type="AlphaFoldDB" id="A0A241XKK8"/>
<comment type="caution">
    <text evidence="1">The sequence shown here is derived from an EMBL/GenBank/DDBJ whole genome shotgun (WGS) entry which is preliminary data.</text>
</comment>
<proteinExistence type="predicted"/>
<gene>
    <name evidence="1" type="ORF">CAZ10_25615</name>
</gene>